<dbReference type="OrthoDB" id="566010at2759"/>
<evidence type="ECO:0000256" key="2">
    <source>
        <dbReference type="ARBA" id="ARBA00022692"/>
    </source>
</evidence>
<accession>A0A6M3WH20</accession>
<evidence type="ECO:0000256" key="5">
    <source>
        <dbReference type="SAM" id="MobiDB-lite"/>
    </source>
</evidence>
<keyword evidence="2" id="KW-0812">Transmembrane</keyword>
<dbReference type="AlphaFoldDB" id="A0A6M3WH20"/>
<evidence type="ECO:0000256" key="1">
    <source>
        <dbReference type="ARBA" id="ARBA00004141"/>
    </source>
</evidence>
<dbReference type="PANTHER" id="PTHR14154">
    <property type="entry name" value="UPF0041 BRAIN PROTEIN 44-RELATED"/>
    <property type="match status" value="1"/>
</dbReference>
<name>A0A6M3WH20_CARPA</name>
<evidence type="ECO:0000256" key="3">
    <source>
        <dbReference type="ARBA" id="ARBA00022989"/>
    </source>
</evidence>
<dbReference type="SUPFAM" id="SSF103511">
    <property type="entry name" value="Chlorophyll a-b binding protein"/>
    <property type="match status" value="1"/>
</dbReference>
<dbReference type="EMBL" id="MN583028">
    <property type="protein sequence ID" value="QJF74565.1"/>
    <property type="molecule type" value="Genomic_DNA"/>
</dbReference>
<dbReference type="GO" id="GO:0009507">
    <property type="term" value="C:chloroplast"/>
    <property type="evidence" value="ECO:0007669"/>
    <property type="project" value="UniProtKB-SubCell"/>
</dbReference>
<reference evidence="6" key="1">
    <citation type="submission" date="2019-10" db="EMBL/GenBank/DDBJ databases">
        <title>Genes encoding light-harvesting chlorophyll a/b-binding proteins in papaya (Carica papaya L.) and insight into lineage-specific evolution in Brassicaceae.</title>
        <authorList>
            <person name="Zou Z."/>
        </authorList>
    </citation>
    <scope>NUCLEOTIDE SEQUENCE</scope>
</reference>
<proteinExistence type="predicted"/>
<evidence type="ECO:0000256" key="4">
    <source>
        <dbReference type="ARBA" id="ARBA00023136"/>
    </source>
</evidence>
<keyword evidence="4" id="KW-0472">Membrane</keyword>
<dbReference type="GO" id="GO:0016020">
    <property type="term" value="C:membrane"/>
    <property type="evidence" value="ECO:0007669"/>
    <property type="project" value="UniProtKB-SubCell"/>
</dbReference>
<organism evidence="6">
    <name type="scientific">Carica papaya</name>
    <name type="common">Papaya</name>
    <dbReference type="NCBI Taxonomy" id="3649"/>
    <lineage>
        <taxon>Eukaryota</taxon>
        <taxon>Viridiplantae</taxon>
        <taxon>Streptophyta</taxon>
        <taxon>Embryophyta</taxon>
        <taxon>Tracheophyta</taxon>
        <taxon>Spermatophyta</taxon>
        <taxon>Magnoliopsida</taxon>
        <taxon>eudicotyledons</taxon>
        <taxon>Gunneridae</taxon>
        <taxon>Pentapetalae</taxon>
        <taxon>rosids</taxon>
        <taxon>malvids</taxon>
        <taxon>Brassicales</taxon>
        <taxon>Caricaceae</taxon>
        <taxon>Carica</taxon>
    </lineage>
</organism>
<evidence type="ECO:0000313" key="6">
    <source>
        <dbReference type="EMBL" id="QJF74565.1"/>
    </source>
</evidence>
<feature type="compositionally biased region" description="Basic residues" evidence="5">
    <location>
        <begin position="20"/>
        <end position="31"/>
    </location>
</feature>
<feature type="region of interest" description="Disordered" evidence="5">
    <location>
        <begin position="15"/>
        <end position="38"/>
    </location>
</feature>
<keyword evidence="3" id="KW-1133">Transmembrane helix</keyword>
<sequence>MASISISASLQTACSSSHHINTKKQQPRGRLSRSVATKQVTNVEGQKDILKSPLQFDTSNDGDNVLKQRLETEYPAPKFSDECWKKGTWDLNMFVKNGKMDWNSLIVAEARRRKFLELYPETATNQEPVLFRSSVIPWWAWLTRSYLPEAELLNGRAAMVGFFMAYVVDALTRLDVVGQTGNFICKAGVFVTVICIVLFRQREDFENLRKLADEATDYDKQWQASWQTQDEISTADSEETGNKM</sequence>
<gene>
    <name evidence="6" type="primary">SEP6</name>
</gene>
<protein>
    <submittedName>
        <fullName evidence="6">Light-harvesting chlorophyll a/b-binding protein</fullName>
    </submittedName>
</protein>
<comment type="subcellular location">
    <subcellularLocation>
        <location evidence="1">Membrane</location>
        <topology evidence="1">Multi-pass membrane protein</topology>
    </subcellularLocation>
</comment>